<dbReference type="AlphaFoldDB" id="A0A1N7II16"/>
<dbReference type="Pfam" id="PF12973">
    <property type="entry name" value="Cupin_7"/>
    <property type="match status" value="1"/>
</dbReference>
<protein>
    <submittedName>
        <fullName evidence="2">Anti-ECFsigma factor, ChrR</fullName>
    </submittedName>
</protein>
<dbReference type="RefSeq" id="WP_076397992.1">
    <property type="nucleotide sequence ID" value="NZ_FTOA01000001.1"/>
</dbReference>
<dbReference type="NCBIfam" id="TIGR02451">
    <property type="entry name" value="anti_sig_ChrR"/>
    <property type="match status" value="1"/>
</dbReference>
<dbReference type="InterPro" id="IPR011051">
    <property type="entry name" value="RmlC_Cupin_sf"/>
</dbReference>
<dbReference type="Gene3D" id="1.10.10.1320">
    <property type="entry name" value="Anti-sigma factor, zinc-finger domain"/>
    <property type="match status" value="1"/>
</dbReference>
<organism evidence="2 3">
    <name type="scientific">Insolitispirillum peregrinum</name>
    <dbReference type="NCBI Taxonomy" id="80876"/>
    <lineage>
        <taxon>Bacteria</taxon>
        <taxon>Pseudomonadati</taxon>
        <taxon>Pseudomonadota</taxon>
        <taxon>Alphaproteobacteria</taxon>
        <taxon>Rhodospirillales</taxon>
        <taxon>Novispirillaceae</taxon>
        <taxon>Insolitispirillum</taxon>
    </lineage>
</organism>
<dbReference type="InterPro" id="IPR025979">
    <property type="entry name" value="ChrR-like_cupin_dom"/>
</dbReference>
<name>A0A1N7II16_9PROT</name>
<dbReference type="OrthoDB" id="2988517at2"/>
<evidence type="ECO:0000313" key="3">
    <source>
        <dbReference type="Proteomes" id="UP000185678"/>
    </source>
</evidence>
<dbReference type="Proteomes" id="UP000185678">
    <property type="component" value="Unassembled WGS sequence"/>
</dbReference>
<gene>
    <name evidence="2" type="ORF">SAMN05421779_101100</name>
</gene>
<dbReference type="InterPro" id="IPR041916">
    <property type="entry name" value="Anti_sigma_zinc_sf"/>
</dbReference>
<dbReference type="InterPro" id="IPR012807">
    <property type="entry name" value="Anti-sigma_ChrR"/>
</dbReference>
<proteinExistence type="predicted"/>
<accession>A0A1N7II16</accession>
<dbReference type="Gene3D" id="2.60.120.10">
    <property type="entry name" value="Jelly Rolls"/>
    <property type="match status" value="1"/>
</dbReference>
<dbReference type="EMBL" id="FTOA01000001">
    <property type="protein sequence ID" value="SIS36723.1"/>
    <property type="molecule type" value="Genomic_DNA"/>
</dbReference>
<feature type="domain" description="ChrR-like cupin" evidence="1">
    <location>
        <begin position="109"/>
        <end position="199"/>
    </location>
</feature>
<dbReference type="InterPro" id="IPR014710">
    <property type="entry name" value="RmlC-like_jellyroll"/>
</dbReference>
<evidence type="ECO:0000313" key="2">
    <source>
        <dbReference type="EMBL" id="SIS36723.1"/>
    </source>
</evidence>
<sequence length="219" mass="23630">MTHDARHHISDELIVSYAAGALSEAQCLAIASHATYCRQCRRRIEDAEALGGALLDALPMTPVPPPDVDALLARLEEGDAPPPERRDPPVLPTAFAGLVAPRPLQAFLANRSWSRLAPGIEQVVLGTQGPASARLMRFAPGIQLPAHGHRGLELTLVLTGSYHDVTGTYRPGDLAELDQRAHHQPVIGADQDCIALVVTEAPAIYDRLIYRLLQPFIGL</sequence>
<evidence type="ECO:0000259" key="1">
    <source>
        <dbReference type="Pfam" id="PF12973"/>
    </source>
</evidence>
<dbReference type="SUPFAM" id="SSF51182">
    <property type="entry name" value="RmlC-like cupins"/>
    <property type="match status" value="1"/>
</dbReference>
<dbReference type="STRING" id="80876.SAMN05421779_101100"/>
<dbReference type="CDD" id="cd20301">
    <property type="entry name" value="cupin_ChrR"/>
    <property type="match status" value="1"/>
</dbReference>
<keyword evidence="3" id="KW-1185">Reference proteome</keyword>
<reference evidence="2 3" key="1">
    <citation type="submission" date="2017-01" db="EMBL/GenBank/DDBJ databases">
        <authorList>
            <person name="Mah S.A."/>
            <person name="Swanson W.J."/>
            <person name="Moy G.W."/>
            <person name="Vacquier V.D."/>
        </authorList>
    </citation>
    <scope>NUCLEOTIDE SEQUENCE [LARGE SCALE GENOMIC DNA]</scope>
    <source>
        <strain evidence="2 3">DSM 11589</strain>
    </source>
</reference>